<organism evidence="2 3">
    <name type="scientific">Protopolystoma xenopodis</name>
    <dbReference type="NCBI Taxonomy" id="117903"/>
    <lineage>
        <taxon>Eukaryota</taxon>
        <taxon>Metazoa</taxon>
        <taxon>Spiralia</taxon>
        <taxon>Lophotrochozoa</taxon>
        <taxon>Platyhelminthes</taxon>
        <taxon>Monogenea</taxon>
        <taxon>Polyopisthocotylea</taxon>
        <taxon>Polystomatidea</taxon>
        <taxon>Polystomatidae</taxon>
        <taxon>Protopolystoma</taxon>
    </lineage>
</organism>
<evidence type="ECO:0000256" key="1">
    <source>
        <dbReference type="SAM" id="MobiDB-lite"/>
    </source>
</evidence>
<comment type="caution">
    <text evidence="2">The sequence shown here is derived from an EMBL/GenBank/DDBJ whole genome shotgun (WGS) entry which is preliminary data.</text>
</comment>
<reference evidence="2" key="1">
    <citation type="submission" date="2018-11" db="EMBL/GenBank/DDBJ databases">
        <authorList>
            <consortium name="Pathogen Informatics"/>
        </authorList>
    </citation>
    <scope>NUCLEOTIDE SEQUENCE</scope>
</reference>
<dbReference type="OrthoDB" id="10050565at2759"/>
<feature type="region of interest" description="Disordered" evidence="1">
    <location>
        <begin position="1"/>
        <end position="20"/>
    </location>
</feature>
<proteinExistence type="predicted"/>
<evidence type="ECO:0000313" key="3">
    <source>
        <dbReference type="Proteomes" id="UP000784294"/>
    </source>
</evidence>
<dbReference type="EMBL" id="CAAALY010246291">
    <property type="protein sequence ID" value="VEL33724.1"/>
    <property type="molecule type" value="Genomic_DNA"/>
</dbReference>
<name>A0A3S5ACY8_9PLAT</name>
<evidence type="ECO:0000313" key="2">
    <source>
        <dbReference type="EMBL" id="VEL33724.1"/>
    </source>
</evidence>
<accession>A0A3S5ACY8</accession>
<sequence>MRRHNRNPSPRYSVIREKSSYTESESEIAKGNRYRVDRYSRERASPDYREEFPDGRTKSPRDPFNTLLIRRFSSKLDDSAIQEYIFNDFDRFGELSVRMGTYAGERAAFINFK</sequence>
<keyword evidence="3" id="KW-1185">Reference proteome</keyword>
<gene>
    <name evidence="2" type="ORF">PXEA_LOCUS27164</name>
</gene>
<dbReference type="Proteomes" id="UP000784294">
    <property type="component" value="Unassembled WGS sequence"/>
</dbReference>
<protein>
    <submittedName>
        <fullName evidence="2">Uncharacterized protein</fullName>
    </submittedName>
</protein>
<dbReference type="AlphaFoldDB" id="A0A3S5ACY8"/>